<evidence type="ECO:0000259" key="2">
    <source>
        <dbReference type="PROSITE" id="PS50943"/>
    </source>
</evidence>
<comment type="caution">
    <text evidence="3">The sequence shown here is derived from an EMBL/GenBank/DDBJ whole genome shotgun (WGS) entry which is preliminary data.</text>
</comment>
<evidence type="ECO:0000313" key="4">
    <source>
        <dbReference type="Proteomes" id="UP001596091"/>
    </source>
</evidence>
<dbReference type="EMBL" id="JBHSPH010000002">
    <property type="protein sequence ID" value="MFC5862509.1"/>
    <property type="molecule type" value="Genomic_DNA"/>
</dbReference>
<protein>
    <submittedName>
        <fullName evidence="3">Helix-turn-helix domain-containing protein</fullName>
    </submittedName>
</protein>
<evidence type="ECO:0000256" key="1">
    <source>
        <dbReference type="ARBA" id="ARBA00023125"/>
    </source>
</evidence>
<dbReference type="RefSeq" id="WP_263335900.1">
    <property type="nucleotide sequence ID" value="NZ_JAGSYH010000003.1"/>
</dbReference>
<reference evidence="4" key="1">
    <citation type="journal article" date="2019" name="Int. J. Syst. Evol. Microbiol.">
        <title>The Global Catalogue of Microorganisms (GCM) 10K type strain sequencing project: providing services to taxonomists for standard genome sequencing and annotation.</title>
        <authorList>
            <consortium name="The Broad Institute Genomics Platform"/>
            <consortium name="The Broad Institute Genome Sequencing Center for Infectious Disease"/>
            <person name="Wu L."/>
            <person name="Ma J."/>
        </authorList>
    </citation>
    <scope>NUCLEOTIDE SEQUENCE [LARGE SCALE GENOMIC DNA]</scope>
    <source>
        <strain evidence="4">JCM 4087</strain>
    </source>
</reference>
<dbReference type="PROSITE" id="PS50943">
    <property type="entry name" value="HTH_CROC1"/>
    <property type="match status" value="1"/>
</dbReference>
<dbReference type="Gene3D" id="1.10.260.40">
    <property type="entry name" value="lambda repressor-like DNA-binding domains"/>
    <property type="match status" value="1"/>
</dbReference>
<organism evidence="3 4">
    <name type="scientific">Acidicapsa dinghuensis</name>
    <dbReference type="NCBI Taxonomy" id="2218256"/>
    <lineage>
        <taxon>Bacteria</taxon>
        <taxon>Pseudomonadati</taxon>
        <taxon>Acidobacteriota</taxon>
        <taxon>Terriglobia</taxon>
        <taxon>Terriglobales</taxon>
        <taxon>Acidobacteriaceae</taxon>
        <taxon>Acidicapsa</taxon>
    </lineage>
</organism>
<dbReference type="InterPro" id="IPR010982">
    <property type="entry name" value="Lambda_DNA-bd_dom_sf"/>
</dbReference>
<dbReference type="SMART" id="SM00530">
    <property type="entry name" value="HTH_XRE"/>
    <property type="match status" value="1"/>
</dbReference>
<dbReference type="SUPFAM" id="SSF47413">
    <property type="entry name" value="lambda repressor-like DNA-binding domains"/>
    <property type="match status" value="1"/>
</dbReference>
<sequence>MTKQERDERDAAFEQLIEEMRQEHLQRRKAPDSALYRELRERRKRLGWTQAELARRVGTTQTGIARLERGQIMPRLRTLHKLAEVMGVKLVVRLEVD</sequence>
<dbReference type="PANTHER" id="PTHR46797">
    <property type="entry name" value="HTH-TYPE TRANSCRIPTIONAL REGULATOR"/>
    <property type="match status" value="1"/>
</dbReference>
<keyword evidence="1" id="KW-0238">DNA-binding</keyword>
<dbReference type="InterPro" id="IPR001387">
    <property type="entry name" value="Cro/C1-type_HTH"/>
</dbReference>
<proteinExistence type="predicted"/>
<evidence type="ECO:0000313" key="3">
    <source>
        <dbReference type="EMBL" id="MFC5862509.1"/>
    </source>
</evidence>
<name>A0ABW1EEU3_9BACT</name>
<keyword evidence="4" id="KW-1185">Reference proteome</keyword>
<gene>
    <name evidence="3" type="ORF">ACFPT7_09430</name>
</gene>
<accession>A0ABW1EEU3</accession>
<dbReference type="Proteomes" id="UP001596091">
    <property type="component" value="Unassembled WGS sequence"/>
</dbReference>
<dbReference type="CDD" id="cd00093">
    <property type="entry name" value="HTH_XRE"/>
    <property type="match status" value="1"/>
</dbReference>
<feature type="domain" description="HTH cro/C1-type" evidence="2">
    <location>
        <begin position="39"/>
        <end position="93"/>
    </location>
</feature>
<dbReference type="Pfam" id="PF01381">
    <property type="entry name" value="HTH_3"/>
    <property type="match status" value="1"/>
</dbReference>
<dbReference type="InterPro" id="IPR050807">
    <property type="entry name" value="TransReg_Diox_bact_type"/>
</dbReference>
<dbReference type="PANTHER" id="PTHR46797:SF1">
    <property type="entry name" value="METHYLPHOSPHONATE SYNTHASE"/>
    <property type="match status" value="1"/>
</dbReference>